<dbReference type="InterPro" id="IPR040256">
    <property type="entry name" value="At4g02000-like"/>
</dbReference>
<dbReference type="InterPro" id="IPR025836">
    <property type="entry name" value="Zn_knuckle_CX2CX4HX4C"/>
</dbReference>
<dbReference type="PANTHER" id="PTHR31286">
    <property type="entry name" value="GLYCINE-RICH CELL WALL STRUCTURAL PROTEIN 1.8-LIKE"/>
    <property type="match status" value="1"/>
</dbReference>
<sequence>MKRMTSMDTHIQLTSSGHSDGGHTPPGHELWTININNNFSLESTTINIKKMFAIRFRRQKGDTDPHNLAPYSTTAPNSLYVPSADLCFVALWFVWSRGFGWNFCVRSDLSLEMLSSCCYVIYEAQTRRRLEFSEDDIIKIPGCDLVAVIERFKRTIIGRMFYRDERSMEALLTQLPHARIWDMEGRVKGTNLSNGRFQFDIDKEEDLVKVLANRLCHFNRWSFALEGWEPSTQKDFPFMMPFLMRAIGKALGHVLKTDAEKAHLQVFINVNEPLQFERRVGFSNGNVGKIEFKYEGLQRFCFKCKRISHETSSCPEMPAEEKQSYNMPGEDPKGKRDSMLFQKDAKDSLMRMKSPVREEYENQYQQSQSRNGFRETGENFSPERRRSDSHPSKLGKLNSGAIREVWQWSKERDLWMNLRGKRLAQNKDVWNRINEPYVSYFPRLR</sequence>
<evidence type="ECO:0008006" key="6">
    <source>
        <dbReference type="Google" id="ProtNLM"/>
    </source>
</evidence>
<feature type="region of interest" description="Disordered" evidence="1">
    <location>
        <begin position="312"/>
        <end position="337"/>
    </location>
</feature>
<feature type="compositionally biased region" description="Basic and acidic residues" evidence="1">
    <location>
        <begin position="372"/>
        <end position="391"/>
    </location>
</feature>
<organism evidence="4 5">
    <name type="scientific">Thlaspi arvense</name>
    <name type="common">Field penny-cress</name>
    <dbReference type="NCBI Taxonomy" id="13288"/>
    <lineage>
        <taxon>Eukaryota</taxon>
        <taxon>Viridiplantae</taxon>
        <taxon>Streptophyta</taxon>
        <taxon>Embryophyta</taxon>
        <taxon>Tracheophyta</taxon>
        <taxon>Spermatophyta</taxon>
        <taxon>Magnoliopsida</taxon>
        <taxon>eudicotyledons</taxon>
        <taxon>Gunneridae</taxon>
        <taxon>Pentapetalae</taxon>
        <taxon>rosids</taxon>
        <taxon>malvids</taxon>
        <taxon>Brassicales</taxon>
        <taxon>Brassicaceae</taxon>
        <taxon>Thlaspideae</taxon>
        <taxon>Thlaspi</taxon>
    </lineage>
</organism>
<evidence type="ECO:0000259" key="2">
    <source>
        <dbReference type="Pfam" id="PF14111"/>
    </source>
</evidence>
<feature type="domain" description="Zinc knuckle CX2CX4HX4C" evidence="3">
    <location>
        <begin position="269"/>
        <end position="315"/>
    </location>
</feature>
<dbReference type="Proteomes" id="UP000836841">
    <property type="component" value="Chromosome 7"/>
</dbReference>
<feature type="domain" description="DUF4283" evidence="2">
    <location>
        <begin position="149"/>
        <end position="231"/>
    </location>
</feature>
<dbReference type="PANTHER" id="PTHR31286:SF97">
    <property type="entry name" value="DUF4283 DOMAIN-CONTAINING PROTEIN"/>
    <property type="match status" value="1"/>
</dbReference>
<accession>A0AAU9TAT4</accession>
<gene>
    <name evidence="4" type="ORF">TAV2_LOCUS24678</name>
</gene>
<evidence type="ECO:0000313" key="5">
    <source>
        <dbReference type="Proteomes" id="UP000836841"/>
    </source>
</evidence>
<feature type="region of interest" description="Disordered" evidence="1">
    <location>
        <begin position="359"/>
        <end position="396"/>
    </location>
</feature>
<reference evidence="4 5" key="1">
    <citation type="submission" date="2022-03" db="EMBL/GenBank/DDBJ databases">
        <authorList>
            <person name="Nunn A."/>
            <person name="Chopra R."/>
            <person name="Nunn A."/>
            <person name="Contreras Garrido A."/>
        </authorList>
    </citation>
    <scope>NUCLEOTIDE SEQUENCE [LARGE SCALE GENOMIC DNA]</scope>
</reference>
<feature type="compositionally biased region" description="Polar residues" evidence="1">
    <location>
        <begin position="1"/>
        <end position="18"/>
    </location>
</feature>
<protein>
    <recommendedName>
        <fullName evidence="6">DUF4283 domain-containing protein</fullName>
    </recommendedName>
</protein>
<dbReference type="Pfam" id="PF14111">
    <property type="entry name" value="DUF4283"/>
    <property type="match status" value="1"/>
</dbReference>
<name>A0AAU9TAT4_THLAR</name>
<dbReference type="InterPro" id="IPR025558">
    <property type="entry name" value="DUF4283"/>
</dbReference>
<evidence type="ECO:0000256" key="1">
    <source>
        <dbReference type="SAM" id="MobiDB-lite"/>
    </source>
</evidence>
<keyword evidence="5" id="KW-1185">Reference proteome</keyword>
<dbReference type="CDD" id="cd20335">
    <property type="entry name" value="BRcat_RBR"/>
    <property type="match status" value="1"/>
</dbReference>
<dbReference type="EMBL" id="OU466863">
    <property type="protein sequence ID" value="CAH2079669.1"/>
    <property type="molecule type" value="Genomic_DNA"/>
</dbReference>
<evidence type="ECO:0000313" key="4">
    <source>
        <dbReference type="EMBL" id="CAH2079669.1"/>
    </source>
</evidence>
<proteinExistence type="predicted"/>
<dbReference type="AlphaFoldDB" id="A0AAU9TAT4"/>
<evidence type="ECO:0000259" key="3">
    <source>
        <dbReference type="Pfam" id="PF14392"/>
    </source>
</evidence>
<feature type="region of interest" description="Disordered" evidence="1">
    <location>
        <begin position="1"/>
        <end position="23"/>
    </location>
</feature>
<dbReference type="Pfam" id="PF14392">
    <property type="entry name" value="zf-CCHC_4"/>
    <property type="match status" value="1"/>
</dbReference>
<feature type="compositionally biased region" description="Low complexity" evidence="1">
    <location>
        <begin position="362"/>
        <end position="371"/>
    </location>
</feature>